<keyword evidence="4" id="KW-1185">Reference proteome</keyword>
<sequence>MTVLALLVWSAVVVSSVLLLVRVSAARRSAPGHLAPRLGAYEAAFLAGGPARVADAALAALHADGRIRVGAPGVVSAAATAAHDPVERAVLDAPGLAPSGALAAVRGEVMRARAVQGLGDSLAARGLLTVPPGHRRLTTWGSVQGILCLIGLPVSLVLTFVQFAGAGHRATGLPFVVVVGPVLLAGAVLGITQSRRAARRTTPAGRDALVAFRVALATGSPTVAELVASHGTRAVPDRELSAFLAAAARQGASRSAVPYVAAAAAAAVVPVWCAGVTDTGGGWGAGGDTGGSGCGGPSGSSCGSSGSSCGSSGSSCGSSGSSCGSSCGGSSCGS</sequence>
<proteinExistence type="predicted"/>
<feature type="transmembrane region" description="Helical" evidence="2">
    <location>
        <begin position="6"/>
        <end position="25"/>
    </location>
</feature>
<keyword evidence="2" id="KW-0812">Transmembrane</keyword>
<dbReference type="RefSeq" id="WP_187743094.1">
    <property type="nucleotide sequence ID" value="NZ_CP060825.1"/>
</dbReference>
<evidence type="ECO:0000256" key="1">
    <source>
        <dbReference type="SAM" id="MobiDB-lite"/>
    </source>
</evidence>
<organism evidence="3 4">
    <name type="scientific">Streptomyces genisteinicus</name>
    <dbReference type="NCBI Taxonomy" id="2768068"/>
    <lineage>
        <taxon>Bacteria</taxon>
        <taxon>Bacillati</taxon>
        <taxon>Actinomycetota</taxon>
        <taxon>Actinomycetes</taxon>
        <taxon>Kitasatosporales</taxon>
        <taxon>Streptomycetaceae</taxon>
        <taxon>Streptomyces</taxon>
    </lineage>
</organism>
<dbReference type="NCBIfam" id="TIGR04222">
    <property type="entry name" value="near_uncomplex"/>
    <property type="match status" value="1"/>
</dbReference>
<feature type="transmembrane region" description="Helical" evidence="2">
    <location>
        <begin position="172"/>
        <end position="191"/>
    </location>
</feature>
<feature type="compositionally biased region" description="Low complexity" evidence="1">
    <location>
        <begin position="299"/>
        <end position="325"/>
    </location>
</feature>
<evidence type="ECO:0000313" key="4">
    <source>
        <dbReference type="Proteomes" id="UP000516230"/>
    </source>
</evidence>
<dbReference type="KEGG" id="sgj:IAG43_26000"/>
<accession>A0A7H0HZR9</accession>
<feature type="region of interest" description="Disordered" evidence="1">
    <location>
        <begin position="298"/>
        <end position="334"/>
    </location>
</feature>
<dbReference type="AlphaFoldDB" id="A0A7H0HZR9"/>
<evidence type="ECO:0000256" key="2">
    <source>
        <dbReference type="SAM" id="Phobius"/>
    </source>
</evidence>
<reference evidence="3 4" key="1">
    <citation type="submission" date="2020-08" db="EMBL/GenBank/DDBJ databases">
        <title>A novel species.</title>
        <authorList>
            <person name="Gao J."/>
        </authorList>
    </citation>
    <scope>NUCLEOTIDE SEQUENCE [LARGE SCALE GENOMIC DNA]</scope>
    <source>
        <strain evidence="3 4">CRPJ-33</strain>
    </source>
</reference>
<dbReference type="InterPro" id="IPR026467">
    <property type="entry name" value="Ser/Gly_Cys_C_dom"/>
</dbReference>
<feature type="transmembrane region" description="Helical" evidence="2">
    <location>
        <begin position="145"/>
        <end position="166"/>
    </location>
</feature>
<name>A0A7H0HZR9_9ACTN</name>
<keyword evidence="2" id="KW-0472">Membrane</keyword>
<dbReference type="EMBL" id="CP060825">
    <property type="protein sequence ID" value="QNP66035.1"/>
    <property type="molecule type" value="Genomic_DNA"/>
</dbReference>
<evidence type="ECO:0000313" key="3">
    <source>
        <dbReference type="EMBL" id="QNP66035.1"/>
    </source>
</evidence>
<dbReference type="Proteomes" id="UP000516230">
    <property type="component" value="Chromosome"/>
</dbReference>
<gene>
    <name evidence="3" type="ORF">IAG43_26000</name>
</gene>
<protein>
    <submittedName>
        <fullName evidence="3">TIGR04222 domain-containing membrane protein</fullName>
    </submittedName>
</protein>
<keyword evidence="2" id="KW-1133">Transmembrane helix</keyword>